<dbReference type="PROSITE" id="PS01256">
    <property type="entry name" value="CULLIN_1"/>
    <property type="match status" value="1"/>
</dbReference>
<keyword evidence="4" id="KW-0833">Ubl conjugation pathway</keyword>
<evidence type="ECO:0000256" key="2">
    <source>
        <dbReference type="ARBA" id="ARBA00006019"/>
    </source>
</evidence>
<dbReference type="Gene3D" id="3.30.230.130">
    <property type="entry name" value="Cullin, Chain C, Domain 2"/>
    <property type="match status" value="1"/>
</dbReference>
<dbReference type="EMBL" id="JAVHJL010000012">
    <property type="protein sequence ID" value="KAK6495886.1"/>
    <property type="molecule type" value="Genomic_DNA"/>
</dbReference>
<dbReference type="Proteomes" id="UP001370758">
    <property type="component" value="Unassembled WGS sequence"/>
</dbReference>
<dbReference type="FunFam" id="1.20.1310.10:FF:000026">
    <property type="entry name" value="Cullin 1"/>
    <property type="match status" value="1"/>
</dbReference>
<proteinExistence type="inferred from homology"/>
<dbReference type="InterPro" id="IPR016157">
    <property type="entry name" value="Cullin_CS"/>
</dbReference>
<reference evidence="10 11" key="1">
    <citation type="submission" date="2023-08" db="EMBL/GenBank/DDBJ databases">
        <authorList>
            <person name="Palmer J.M."/>
        </authorList>
    </citation>
    <scope>NUCLEOTIDE SEQUENCE [LARGE SCALE GENOMIC DNA]</scope>
    <source>
        <strain evidence="10 11">TWF481</strain>
    </source>
</reference>
<evidence type="ECO:0000313" key="10">
    <source>
        <dbReference type="EMBL" id="KAK6495886.1"/>
    </source>
</evidence>
<gene>
    <name evidence="10" type="ORF">TWF481_002931</name>
</gene>
<dbReference type="Pfam" id="PF26557">
    <property type="entry name" value="Cullin_AB"/>
    <property type="match status" value="1"/>
</dbReference>
<keyword evidence="5" id="KW-0832">Ubl conjugation</keyword>
<dbReference type="AlphaFoldDB" id="A0AAV9VRQ0"/>
<accession>A0AAV9VRQ0</accession>
<dbReference type="SUPFAM" id="SSF75632">
    <property type="entry name" value="Cullin homology domain"/>
    <property type="match status" value="1"/>
</dbReference>
<feature type="domain" description="Cullin family profile" evidence="9">
    <location>
        <begin position="394"/>
        <end position="606"/>
    </location>
</feature>
<dbReference type="FunFam" id="3.30.230.130:FF:000003">
    <property type="entry name" value="Cullin 2"/>
    <property type="match status" value="1"/>
</dbReference>
<dbReference type="SUPFAM" id="SSF74788">
    <property type="entry name" value="Cullin repeat-like"/>
    <property type="match status" value="1"/>
</dbReference>
<dbReference type="InterPro" id="IPR045093">
    <property type="entry name" value="Cullin"/>
</dbReference>
<evidence type="ECO:0000256" key="1">
    <source>
        <dbReference type="ARBA" id="ARBA00004906"/>
    </source>
</evidence>
<dbReference type="GO" id="GO:0019005">
    <property type="term" value="C:SCF ubiquitin ligase complex"/>
    <property type="evidence" value="ECO:0007669"/>
    <property type="project" value="UniProtKB-ARBA"/>
</dbReference>
<evidence type="ECO:0000256" key="4">
    <source>
        <dbReference type="ARBA" id="ARBA00022786"/>
    </source>
</evidence>
<dbReference type="PANTHER" id="PTHR11932">
    <property type="entry name" value="CULLIN"/>
    <property type="match status" value="1"/>
</dbReference>
<name>A0AAV9VRQ0_9PEZI</name>
<evidence type="ECO:0000313" key="11">
    <source>
        <dbReference type="Proteomes" id="UP001370758"/>
    </source>
</evidence>
<dbReference type="InterPro" id="IPR019559">
    <property type="entry name" value="Cullin_neddylation_domain"/>
</dbReference>
<evidence type="ECO:0000256" key="3">
    <source>
        <dbReference type="ARBA" id="ARBA00022499"/>
    </source>
</evidence>
<dbReference type="PROSITE" id="PS50069">
    <property type="entry name" value="CULLIN_2"/>
    <property type="match status" value="1"/>
</dbReference>
<dbReference type="Pfam" id="PF00888">
    <property type="entry name" value="Cullin"/>
    <property type="match status" value="1"/>
</dbReference>
<dbReference type="InterPro" id="IPR016159">
    <property type="entry name" value="Cullin_repeat-like_dom_sf"/>
</dbReference>
<dbReference type="FunFam" id="1.20.1310.10:FF:000029">
    <property type="entry name" value="Cullin homolog 1"/>
    <property type="match status" value="1"/>
</dbReference>
<evidence type="ECO:0000256" key="6">
    <source>
        <dbReference type="ARBA" id="ARBA00069612"/>
    </source>
</evidence>
<dbReference type="GO" id="GO:0031146">
    <property type="term" value="P:SCF-dependent proteasomal ubiquitin-dependent protein catabolic process"/>
    <property type="evidence" value="ECO:0007669"/>
    <property type="project" value="UniProtKB-ARBA"/>
</dbReference>
<dbReference type="SMART" id="SM00884">
    <property type="entry name" value="Cullin_Nedd8"/>
    <property type="match status" value="1"/>
</dbReference>
<dbReference type="InterPro" id="IPR036317">
    <property type="entry name" value="Cullin_homology_sf"/>
</dbReference>
<dbReference type="SMART" id="SM00182">
    <property type="entry name" value="CULLIN"/>
    <property type="match status" value="1"/>
</dbReference>
<dbReference type="InterPro" id="IPR001373">
    <property type="entry name" value="Cullin_N"/>
</dbReference>
<dbReference type="InterPro" id="IPR059120">
    <property type="entry name" value="Cullin-like_AB"/>
</dbReference>
<dbReference type="GO" id="GO:0031625">
    <property type="term" value="F:ubiquitin protein ligase binding"/>
    <property type="evidence" value="ECO:0007669"/>
    <property type="project" value="InterPro"/>
</dbReference>
<organism evidence="10 11">
    <name type="scientific">Arthrobotrys musiformis</name>
    <dbReference type="NCBI Taxonomy" id="47236"/>
    <lineage>
        <taxon>Eukaryota</taxon>
        <taxon>Fungi</taxon>
        <taxon>Dikarya</taxon>
        <taxon>Ascomycota</taxon>
        <taxon>Pezizomycotina</taxon>
        <taxon>Orbiliomycetes</taxon>
        <taxon>Orbiliales</taxon>
        <taxon>Orbiliaceae</taxon>
        <taxon>Arthrobotrys</taxon>
    </lineage>
</organism>
<keyword evidence="3" id="KW-1017">Isopeptide bond</keyword>
<comment type="pathway">
    <text evidence="1">Protein modification; protein ubiquitination.</text>
</comment>
<evidence type="ECO:0000256" key="7">
    <source>
        <dbReference type="PROSITE-ProRule" id="PRU00330"/>
    </source>
</evidence>
<dbReference type="InterPro" id="IPR016158">
    <property type="entry name" value="Cullin_homology"/>
</dbReference>
<comment type="caution">
    <text evidence="10">The sequence shown here is derived from an EMBL/GenBank/DDBJ whole genome shotgun (WGS) entry which is preliminary data.</text>
</comment>
<dbReference type="Gene3D" id="1.20.1310.10">
    <property type="entry name" value="Cullin Repeats"/>
    <property type="match status" value="4"/>
</dbReference>
<comment type="similarity">
    <text evidence="2 7 8">Belongs to the cullin family.</text>
</comment>
<dbReference type="FunFam" id="1.20.1310.10:FF:000011">
    <property type="entry name" value="Cullin 1"/>
    <property type="match status" value="1"/>
</dbReference>
<dbReference type="InterPro" id="IPR036390">
    <property type="entry name" value="WH_DNA-bd_sf"/>
</dbReference>
<sequence length="754" mass="87146">MRFHSEAPNWGDLEQTWQYLESGISNIMNDLQKGMDMKAYIGIYAAVYNFCTSCKTMNSSSIPINQREAVCGETYLLGEDLYNNLIKYLSDYLTRLKHRFKQYADEALLGFYIQEWDRYTTAAKYINNLFGYLNRHWVKREMDEGKKNVYEVYTKNVMDSVLKLVEDHRNGGIVNIAMIKSIVDSFVSLGLDENDSSKSTLDIYRKFFEKPFLEVTNAYYQFESKQFIIENGVAEYTKKVETRLSEEEERVRVYLHSDIMTPLMNTCQRVLIQDHKTLFHDEAQVLLDDDRQDDLKRMYNILSRITGGLEPLITKFETHIRKAGFEAIDRVASQNADDYLDPKVYVDALLEVHDKYSNLVRVACNQDTEFVRSLDKACREFVNRNKVCKAASSKSPEFLAKYADSLLKDSANVAGEADLESKLDRVMTIFKYIEDKDVFQKFYSEMLAKRLIRAVSASHGAETRMIGKLKFMCGFEYTNKLQHKKSLEMAADFSIQVLSTSFWPLTPSNTPFKIPQAITKTYDQFQTFYFQKHSGRKLNWLWHLCKGDVKAAFAKGSKVPFTFHVSTYQIAILLMFNSGTSYSYEDIESTTNLSRGYLNHSLGVFIKAKVLNMEPASRKVGPETTLTLNTNFTSKKIRVNLNIAARAGQKRETEDTHQTIKKDRNLLIQVSYNLSIVAFSFSLREILIFFSGSTIIRIMKSRKALRYADLISEIISQIRSRFIPNVPDIKRCIDSLLEKEYLERLDGDRLGYLA</sequence>
<dbReference type="GO" id="GO:1902531">
    <property type="term" value="P:regulation of intracellular signal transduction"/>
    <property type="evidence" value="ECO:0007669"/>
    <property type="project" value="UniProtKB-ARBA"/>
</dbReference>
<keyword evidence="11" id="KW-1185">Reference proteome</keyword>
<protein>
    <recommendedName>
        <fullName evidence="6">Cullin-1</fullName>
    </recommendedName>
</protein>
<dbReference type="Gene3D" id="1.10.10.10">
    <property type="entry name" value="Winged helix-like DNA-binding domain superfamily/Winged helix DNA-binding domain"/>
    <property type="match status" value="1"/>
</dbReference>
<evidence type="ECO:0000256" key="5">
    <source>
        <dbReference type="ARBA" id="ARBA00022843"/>
    </source>
</evidence>
<dbReference type="Pfam" id="PF10557">
    <property type="entry name" value="Cullin_Nedd8"/>
    <property type="match status" value="1"/>
</dbReference>
<evidence type="ECO:0000256" key="8">
    <source>
        <dbReference type="RuleBase" id="RU003829"/>
    </source>
</evidence>
<dbReference type="InterPro" id="IPR036388">
    <property type="entry name" value="WH-like_DNA-bd_sf"/>
</dbReference>
<dbReference type="SUPFAM" id="SSF46785">
    <property type="entry name" value="Winged helix' DNA-binding domain"/>
    <property type="match status" value="1"/>
</dbReference>
<evidence type="ECO:0000259" key="9">
    <source>
        <dbReference type="PROSITE" id="PS50069"/>
    </source>
</evidence>